<dbReference type="RefSeq" id="XP_016608360.1">
    <property type="nucleotide sequence ID" value="XM_016752880.1"/>
</dbReference>
<feature type="compositionally biased region" description="Pro residues" evidence="1">
    <location>
        <begin position="122"/>
        <end position="132"/>
    </location>
</feature>
<sequence>MPAPLIITSAGIAAGAAAYAAYHTRRNSASAVPPSPSALLASSPSSQFAPGSLPSPSDTTQPSFLPSPSSTSSHTATFAKSAPATGGFLLSYGKLRRLDEEDVVESSSAREPWLGHRRSPTPGAPPGGPPSPKGQQAKLYRKRAASSPNTSLTTTEPETAQAEFWKERFF</sequence>
<evidence type="ECO:0000313" key="3">
    <source>
        <dbReference type="Proteomes" id="UP000053201"/>
    </source>
</evidence>
<proteinExistence type="predicted"/>
<reference evidence="2 3" key="1">
    <citation type="submission" date="2009-08" db="EMBL/GenBank/DDBJ databases">
        <title>The Genome Sequence of Spizellomyces punctatus strain DAOM BR117.</title>
        <authorList>
            <consortium name="The Broad Institute Genome Sequencing Platform"/>
            <person name="Russ C."/>
            <person name="Cuomo C."/>
            <person name="Shea T."/>
            <person name="Young S.K."/>
            <person name="Zeng Q."/>
            <person name="Koehrsen M."/>
            <person name="Haas B."/>
            <person name="Borodovsky M."/>
            <person name="Guigo R."/>
            <person name="Alvarado L."/>
            <person name="Berlin A."/>
            <person name="Bochicchio J."/>
            <person name="Borenstein D."/>
            <person name="Chapman S."/>
            <person name="Chen Z."/>
            <person name="Engels R."/>
            <person name="Freedman E."/>
            <person name="Gellesch M."/>
            <person name="Goldberg J."/>
            <person name="Griggs A."/>
            <person name="Gujja S."/>
            <person name="Heiman D."/>
            <person name="Hepburn T."/>
            <person name="Howarth C."/>
            <person name="Jen D."/>
            <person name="Larson L."/>
            <person name="Lewis B."/>
            <person name="Mehta T."/>
            <person name="Park D."/>
            <person name="Pearson M."/>
            <person name="Roberts A."/>
            <person name="Saif S."/>
            <person name="Shenoy N."/>
            <person name="Sisk P."/>
            <person name="Stolte C."/>
            <person name="Sykes S."/>
            <person name="Thomson T."/>
            <person name="Walk T."/>
            <person name="White J."/>
            <person name="Yandava C."/>
            <person name="Burger G."/>
            <person name="Gray M.W."/>
            <person name="Holland P.W.H."/>
            <person name="King N."/>
            <person name="Lang F.B.F."/>
            <person name="Roger A.J."/>
            <person name="Ruiz-Trillo I."/>
            <person name="Lander E."/>
            <person name="Nusbaum C."/>
        </authorList>
    </citation>
    <scope>NUCLEOTIDE SEQUENCE [LARGE SCALE GENOMIC DNA]</scope>
    <source>
        <strain evidence="2 3">DAOM BR117</strain>
    </source>
</reference>
<dbReference type="InParanoid" id="A0A0L0HFQ6"/>
<organism evidence="2 3">
    <name type="scientific">Spizellomyces punctatus (strain DAOM BR117)</name>
    <dbReference type="NCBI Taxonomy" id="645134"/>
    <lineage>
        <taxon>Eukaryota</taxon>
        <taxon>Fungi</taxon>
        <taxon>Fungi incertae sedis</taxon>
        <taxon>Chytridiomycota</taxon>
        <taxon>Chytridiomycota incertae sedis</taxon>
        <taxon>Chytridiomycetes</taxon>
        <taxon>Spizellomycetales</taxon>
        <taxon>Spizellomycetaceae</taxon>
        <taxon>Spizellomyces</taxon>
    </lineage>
</organism>
<evidence type="ECO:0000313" key="2">
    <source>
        <dbReference type="EMBL" id="KND00321.1"/>
    </source>
</evidence>
<gene>
    <name evidence="2" type="ORF">SPPG_04645</name>
</gene>
<protein>
    <submittedName>
        <fullName evidence="2">Uncharacterized protein</fullName>
    </submittedName>
</protein>
<keyword evidence="3" id="KW-1185">Reference proteome</keyword>
<accession>A0A0L0HFQ6</accession>
<dbReference type="EMBL" id="KQ257456">
    <property type="protein sequence ID" value="KND00321.1"/>
    <property type="molecule type" value="Genomic_DNA"/>
</dbReference>
<dbReference type="OrthoDB" id="10470780at2759"/>
<feature type="compositionally biased region" description="Low complexity" evidence="1">
    <location>
        <begin position="26"/>
        <end position="46"/>
    </location>
</feature>
<dbReference type="AlphaFoldDB" id="A0A0L0HFQ6"/>
<feature type="compositionally biased region" description="Polar residues" evidence="1">
    <location>
        <begin position="146"/>
        <end position="158"/>
    </location>
</feature>
<feature type="region of interest" description="Disordered" evidence="1">
    <location>
        <begin position="26"/>
        <end position="80"/>
    </location>
</feature>
<dbReference type="Proteomes" id="UP000053201">
    <property type="component" value="Unassembled WGS sequence"/>
</dbReference>
<dbReference type="GeneID" id="27688082"/>
<name>A0A0L0HFQ6_SPIPD</name>
<dbReference type="VEuPathDB" id="FungiDB:SPPG_04645"/>
<feature type="region of interest" description="Disordered" evidence="1">
    <location>
        <begin position="99"/>
        <end position="170"/>
    </location>
</feature>
<evidence type="ECO:0000256" key="1">
    <source>
        <dbReference type="SAM" id="MobiDB-lite"/>
    </source>
</evidence>
<feature type="compositionally biased region" description="Low complexity" evidence="1">
    <location>
        <begin position="59"/>
        <end position="80"/>
    </location>
</feature>